<reference evidence="9" key="1">
    <citation type="submission" date="2023-10" db="EMBL/GenBank/DDBJ databases">
        <authorList>
            <person name="Hackl T."/>
        </authorList>
    </citation>
    <scope>NUCLEOTIDE SEQUENCE</scope>
</reference>
<feature type="compositionally biased region" description="Low complexity" evidence="7">
    <location>
        <begin position="618"/>
        <end position="636"/>
    </location>
</feature>
<evidence type="ECO:0000256" key="5">
    <source>
        <dbReference type="ARBA" id="ARBA00023242"/>
    </source>
</evidence>
<evidence type="ECO:0000256" key="1">
    <source>
        <dbReference type="ARBA" id="ARBA00004123"/>
    </source>
</evidence>
<feature type="region of interest" description="Disordered" evidence="7">
    <location>
        <begin position="743"/>
        <end position="811"/>
    </location>
</feature>
<evidence type="ECO:0000256" key="3">
    <source>
        <dbReference type="ARBA" id="ARBA00023015"/>
    </source>
</evidence>
<dbReference type="Proteomes" id="UP001295740">
    <property type="component" value="Unassembled WGS sequence"/>
</dbReference>
<gene>
    <name evidence="9" type="ORF">KHLLAP_LOCUS462</name>
</gene>
<sequence length="1187" mass="130900">MQLPRPVLPSQRYSPACDYAYDTHHELVPSTRTPLGESTGNVQPHSLATSAFCYTSPLSLSPPIHTIPTPPILPTQALTSSYGTSLRVGRSLHRNVSLQESPMGYSRGSKNPIYAYKHFADYRNKVMQKELEKENPTWPLWLEDAFLDALLLIPQMGRKKFSSKTVLYGRNMLITEYLWIYHWLLHPPQNGERIPDRKQREKGPDGKTHPMFRTRKQVSSHIQVLKGFFSTLVTFHFIFPSKKHNKDDDKKLLKEEEESDSFKNNRVLISLADSRLPDERPNYEYFARLLNADNDVFLRPKQCWIFVSSTNVSLKEKHITTEEGATKKQVLGYTPDDHWLSEADYPHLKLNDGKDYKDLPRTGNRPTVLLHEYTKQLTQKESSSIKDISNKWEVRFPELKEKLVKALSDTRSSDERSSRCVVGPCDTFHFKVVLDLHATSKFPDGSELNGLVELSISQPNLHNHSWRSVTSVVKPDELHISDEEPDFWERSNPVDVSPQHRPGCNSVGRCDCTGRGNRDFISVPFPAHSWASTFIKLAPYVTAERERKDRERAAREAGSLRGGRAEHEAARLKKEKDEASASSSSSSHKSKMPSPVDLLAQVAMYQEIWSAPMTNEANTIKTDNNNGTTTKQQQQQRSGANWTRRAVILWTFVPVHDHTDDKGKTVTVPAAANWRFLTKFDPTSQYHQRHAYFSGSPPVVARDNVMSPNPGYAHHVNAAMHENFGAAAYGDAAATSAAPGLNGLTLPSHGQHHHHHHPHHLGGGGGMNNLMDSSFPTPPPSGNLHGSYAHSFDNGGNNNVSVNGGSQTIGSADSLHHHLSFMSDGTTSGTGTDTTSTTTAAAEDPFLGGLVADYMLADVQRGHYMIDSNGNVSSHGRSRNQHQQVSWVDNSTGTGLTSTTEPSQQWAAVAAAALGQGVGQGRHGGQDLRDNISGSWGVAEEAHTPQSHLSSQQHHSQLQHQQHDAGELMAPEHQDAWTAWQAAELARLDGNGGVGGGVGVGYDSQSHHSWDDEDSFGADAGTVGEFELGGTGLTPLRNHALSQQMHSQSQSQSQPQLLSQSQDQSQSQSQSFSQPQFQGLSHVRSETSSHTSPTLLAPNRKRSRDESADVDGDDGSDDGSVYAAAHSNTMRRKLSHPNPNPNPGFGQHQHQSHLQLHDLSGHGHGHGLHAAPTAVMDDGLQGQSYLG</sequence>
<feature type="compositionally biased region" description="Acidic residues" evidence="7">
    <location>
        <begin position="1108"/>
        <end position="1117"/>
    </location>
</feature>
<feature type="compositionally biased region" description="Low complexity" evidence="7">
    <location>
        <begin position="946"/>
        <end position="960"/>
    </location>
</feature>
<dbReference type="Pfam" id="PF01285">
    <property type="entry name" value="TEA"/>
    <property type="match status" value="1"/>
</dbReference>
<proteinExistence type="inferred from homology"/>
<accession>A0AAI8YAE0</accession>
<organism evidence="9 10">
    <name type="scientific">Anthostomella pinea</name>
    <dbReference type="NCBI Taxonomy" id="933095"/>
    <lineage>
        <taxon>Eukaryota</taxon>
        <taxon>Fungi</taxon>
        <taxon>Dikarya</taxon>
        <taxon>Ascomycota</taxon>
        <taxon>Pezizomycotina</taxon>
        <taxon>Sordariomycetes</taxon>
        <taxon>Xylariomycetidae</taxon>
        <taxon>Xylariales</taxon>
        <taxon>Xylariaceae</taxon>
        <taxon>Anthostomella</taxon>
    </lineage>
</organism>
<evidence type="ECO:0000313" key="9">
    <source>
        <dbReference type="EMBL" id="CAJ2499994.1"/>
    </source>
</evidence>
<protein>
    <submittedName>
        <fullName evidence="9">Uu.00g028470.m01.CDS01</fullName>
    </submittedName>
</protein>
<dbReference type="InterPro" id="IPR000818">
    <property type="entry name" value="TEA/ATTS_dom"/>
</dbReference>
<feature type="compositionally biased region" description="Basic and acidic residues" evidence="7">
    <location>
        <begin position="563"/>
        <end position="579"/>
    </location>
</feature>
<evidence type="ECO:0000259" key="8">
    <source>
        <dbReference type="PROSITE" id="PS51088"/>
    </source>
</evidence>
<dbReference type="Gene3D" id="6.10.20.40">
    <property type="entry name" value="TEA/ATTS domain"/>
    <property type="match status" value="1"/>
</dbReference>
<dbReference type="PANTHER" id="PTHR11834:SF0">
    <property type="entry name" value="PROTEIN SCALLOPED"/>
    <property type="match status" value="1"/>
</dbReference>
<dbReference type="GO" id="GO:0005667">
    <property type="term" value="C:transcription regulator complex"/>
    <property type="evidence" value="ECO:0007669"/>
    <property type="project" value="TreeGrafter"/>
</dbReference>
<dbReference type="AlphaFoldDB" id="A0AAI8YAE0"/>
<feature type="compositionally biased region" description="Basic residues" evidence="7">
    <location>
        <begin position="750"/>
        <end position="760"/>
    </location>
</feature>
<feature type="DNA-binding region" description="TEA" evidence="6">
    <location>
        <begin position="131"/>
        <end position="232"/>
    </location>
</feature>
<keyword evidence="5" id="KW-0539">Nucleus</keyword>
<evidence type="ECO:0000256" key="2">
    <source>
        <dbReference type="ARBA" id="ARBA00008421"/>
    </source>
</evidence>
<evidence type="ECO:0000256" key="7">
    <source>
        <dbReference type="SAM" id="MobiDB-lite"/>
    </source>
</evidence>
<comment type="subcellular location">
    <subcellularLocation>
        <location evidence="1">Nucleus</location>
    </subcellularLocation>
</comment>
<feature type="region of interest" description="Disordered" evidence="7">
    <location>
        <begin position="997"/>
        <end position="1172"/>
    </location>
</feature>
<dbReference type="GO" id="GO:0005634">
    <property type="term" value="C:nucleus"/>
    <property type="evidence" value="ECO:0007669"/>
    <property type="project" value="UniProtKB-SubCell"/>
</dbReference>
<dbReference type="EMBL" id="CAUWAG010000003">
    <property type="protein sequence ID" value="CAJ2499994.1"/>
    <property type="molecule type" value="Genomic_DNA"/>
</dbReference>
<name>A0AAI8YAE0_9PEZI</name>
<keyword evidence="4" id="KW-0804">Transcription</keyword>
<feature type="region of interest" description="Disordered" evidence="7">
    <location>
        <begin position="939"/>
        <end position="965"/>
    </location>
</feature>
<comment type="caution">
    <text evidence="9">The sequence shown here is derived from an EMBL/GenBank/DDBJ whole genome shotgun (WGS) entry which is preliminary data.</text>
</comment>
<feature type="region of interest" description="Disordered" evidence="7">
    <location>
        <begin position="191"/>
        <end position="211"/>
    </location>
</feature>
<feature type="region of interest" description="Disordered" evidence="7">
    <location>
        <begin position="617"/>
        <end position="640"/>
    </location>
</feature>
<feature type="compositionally biased region" description="Low complexity" evidence="7">
    <location>
        <begin position="794"/>
        <end position="806"/>
    </location>
</feature>
<dbReference type="SMART" id="SM00426">
    <property type="entry name" value="TEA"/>
    <property type="match status" value="1"/>
</dbReference>
<evidence type="ECO:0000256" key="4">
    <source>
        <dbReference type="ARBA" id="ARBA00023163"/>
    </source>
</evidence>
<dbReference type="InterPro" id="IPR038096">
    <property type="entry name" value="TEA/ATTS_sf"/>
</dbReference>
<evidence type="ECO:0000256" key="6">
    <source>
        <dbReference type="PROSITE-ProRule" id="PRU00505"/>
    </source>
</evidence>
<feature type="compositionally biased region" description="Basic and acidic residues" evidence="7">
    <location>
        <begin position="543"/>
        <end position="555"/>
    </location>
</feature>
<evidence type="ECO:0000313" key="10">
    <source>
        <dbReference type="Proteomes" id="UP001295740"/>
    </source>
</evidence>
<dbReference type="PANTHER" id="PTHR11834">
    <property type="entry name" value="TRANSCRIPTIONAL ENHANCER FACTOR TEF RELATED"/>
    <property type="match status" value="1"/>
</dbReference>
<dbReference type="InterPro" id="IPR050937">
    <property type="entry name" value="TEC1_TEAD_TF"/>
</dbReference>
<feature type="compositionally biased region" description="Low complexity" evidence="7">
    <location>
        <begin position="1041"/>
        <end position="1081"/>
    </location>
</feature>
<dbReference type="GO" id="GO:0000981">
    <property type="term" value="F:DNA-binding transcription factor activity, RNA polymerase II-specific"/>
    <property type="evidence" value="ECO:0007669"/>
    <property type="project" value="TreeGrafter"/>
</dbReference>
<dbReference type="GO" id="GO:0000978">
    <property type="term" value="F:RNA polymerase II cis-regulatory region sequence-specific DNA binding"/>
    <property type="evidence" value="ECO:0007669"/>
    <property type="project" value="TreeGrafter"/>
</dbReference>
<feature type="domain" description="TEA" evidence="8">
    <location>
        <begin position="131"/>
        <end position="232"/>
    </location>
</feature>
<feature type="compositionally biased region" description="Basic and acidic residues" evidence="7">
    <location>
        <begin position="193"/>
        <end position="208"/>
    </location>
</feature>
<feature type="region of interest" description="Disordered" evidence="7">
    <location>
        <begin position="872"/>
        <end position="899"/>
    </location>
</feature>
<feature type="region of interest" description="Disordered" evidence="7">
    <location>
        <begin position="543"/>
        <end position="594"/>
    </location>
</feature>
<keyword evidence="3" id="KW-0805">Transcription regulation</keyword>
<keyword evidence="10" id="KW-1185">Reference proteome</keyword>
<comment type="similarity">
    <text evidence="2">Belongs to the TEC1 family.</text>
</comment>
<dbReference type="PROSITE" id="PS51088">
    <property type="entry name" value="TEA_2"/>
    <property type="match status" value="1"/>
</dbReference>